<evidence type="ECO:0000256" key="4">
    <source>
        <dbReference type="RuleBase" id="RU004466"/>
    </source>
</evidence>
<reference evidence="5 6" key="1">
    <citation type="submission" date="2019-12" db="EMBL/GenBank/DDBJ databases">
        <title>Nocardia sp. nov. ET3-3 isolated from soil.</title>
        <authorList>
            <person name="Kanchanasin P."/>
            <person name="Tanasupawat S."/>
            <person name="Yuki M."/>
            <person name="Kudo T."/>
        </authorList>
    </citation>
    <scope>NUCLEOTIDE SEQUENCE [LARGE SCALE GENOMIC DNA]</scope>
    <source>
        <strain evidence="5 6">ET3-3</strain>
    </source>
</reference>
<keyword evidence="6" id="KW-1185">Reference proteome</keyword>
<name>A0A7K1VBQ8_9NOCA</name>
<keyword evidence="3" id="KW-0460">Magnesium</keyword>
<dbReference type="CDD" id="cd00685">
    <property type="entry name" value="Trans_IPPS_HT"/>
    <property type="match status" value="1"/>
</dbReference>
<dbReference type="AlphaFoldDB" id="A0A7K1VBQ8"/>
<evidence type="ECO:0000313" key="6">
    <source>
        <dbReference type="Proteomes" id="UP000466794"/>
    </source>
</evidence>
<dbReference type="Proteomes" id="UP000466794">
    <property type="component" value="Unassembled WGS sequence"/>
</dbReference>
<dbReference type="InterPro" id="IPR008949">
    <property type="entry name" value="Isoprenoid_synthase_dom_sf"/>
</dbReference>
<dbReference type="GO" id="GO:0008299">
    <property type="term" value="P:isoprenoid biosynthetic process"/>
    <property type="evidence" value="ECO:0007669"/>
    <property type="project" value="InterPro"/>
</dbReference>
<evidence type="ECO:0000256" key="1">
    <source>
        <dbReference type="ARBA" id="ARBA00005128"/>
    </source>
</evidence>
<dbReference type="PANTHER" id="PTHR12001">
    <property type="entry name" value="GERANYLGERANYL PYROPHOSPHATE SYNTHASE"/>
    <property type="match status" value="1"/>
</dbReference>
<dbReference type="Gene3D" id="1.10.600.10">
    <property type="entry name" value="Farnesyl Diphosphate Synthase"/>
    <property type="match status" value="1"/>
</dbReference>
<keyword evidence="2" id="KW-0479">Metal-binding</keyword>
<organism evidence="5 6">
    <name type="scientific">Nocardia terrae</name>
    <dbReference type="NCBI Taxonomy" id="2675851"/>
    <lineage>
        <taxon>Bacteria</taxon>
        <taxon>Bacillati</taxon>
        <taxon>Actinomycetota</taxon>
        <taxon>Actinomycetes</taxon>
        <taxon>Mycobacteriales</taxon>
        <taxon>Nocardiaceae</taxon>
        <taxon>Nocardia</taxon>
    </lineage>
</organism>
<dbReference type="GO" id="GO:0004659">
    <property type="term" value="F:prenyltransferase activity"/>
    <property type="evidence" value="ECO:0007669"/>
    <property type="project" value="InterPro"/>
</dbReference>
<dbReference type="InterPro" id="IPR033749">
    <property type="entry name" value="Polyprenyl_synt_CS"/>
</dbReference>
<accession>A0A7K1VBQ8</accession>
<dbReference type="Pfam" id="PF00348">
    <property type="entry name" value="polyprenyl_synt"/>
    <property type="match status" value="1"/>
</dbReference>
<proteinExistence type="inferred from homology"/>
<dbReference type="InterPro" id="IPR000092">
    <property type="entry name" value="Polyprenyl_synt"/>
</dbReference>
<dbReference type="EMBL" id="WRPP01000016">
    <property type="protein sequence ID" value="MVU83929.1"/>
    <property type="molecule type" value="Genomic_DNA"/>
</dbReference>
<dbReference type="GO" id="GO:0046872">
    <property type="term" value="F:metal ion binding"/>
    <property type="evidence" value="ECO:0007669"/>
    <property type="project" value="UniProtKB-KW"/>
</dbReference>
<protein>
    <submittedName>
        <fullName evidence="5">Polyprenyl synthetase family protein</fullName>
    </submittedName>
</protein>
<comment type="pathway">
    <text evidence="1">Isoprenoid biosynthesis.</text>
</comment>
<gene>
    <name evidence="5" type="ORF">GPX89_42715</name>
</gene>
<evidence type="ECO:0000256" key="3">
    <source>
        <dbReference type="ARBA" id="ARBA00022842"/>
    </source>
</evidence>
<dbReference type="PROSITE" id="PS00723">
    <property type="entry name" value="POLYPRENYL_SYNTHASE_1"/>
    <property type="match status" value="1"/>
</dbReference>
<dbReference type="PANTHER" id="PTHR12001:SF86">
    <property type="entry name" value="GERANYLGERANYL DIPHOSPHATE SYNTHASE"/>
    <property type="match status" value="1"/>
</dbReference>
<evidence type="ECO:0000313" key="5">
    <source>
        <dbReference type="EMBL" id="MVU83929.1"/>
    </source>
</evidence>
<keyword evidence="4" id="KW-0808">Transferase</keyword>
<dbReference type="SFLD" id="SFLDS00005">
    <property type="entry name" value="Isoprenoid_Synthase_Type_I"/>
    <property type="match status" value="1"/>
</dbReference>
<sequence length="380" mass="40212">MVWADTEIACRSRYPDRGSAGSAAHGIESDSRTVKEASALTVTTFIPPARRPAEILARARTLLDPVLRESVLTLPEPMRHLAGYHFGWWDERGNPMHADPGKMLRPALVTSTAFACDGGAGPAATAAAAVELVHNFTLIHDDVMDADPVRRGRPAVWRVWGMADAVLLGDALHALATNVLAALATPRTAMAAIERLETTVTEMCRGQHADCHGDAAAASLAGWESTAMGKTGALFGCACALGALSAGADDETVCGFDRFGRDLGVAFQAVDDILGVWGDPARSGKPTADLAHRKRGLPIVLALESGTAAGCELAELYQREAPLSPQEIVWAARLVDKAGGRRGAERLARRRLRSALAALPNGSGYSDLVTLAHLVAHRNR</sequence>
<comment type="similarity">
    <text evidence="4">Belongs to the FPP/GGPP synthase family.</text>
</comment>
<evidence type="ECO:0000256" key="2">
    <source>
        <dbReference type="ARBA" id="ARBA00022723"/>
    </source>
</evidence>
<dbReference type="SUPFAM" id="SSF48576">
    <property type="entry name" value="Terpenoid synthases"/>
    <property type="match status" value="1"/>
</dbReference>
<comment type="caution">
    <text evidence="5">The sequence shown here is derived from an EMBL/GenBank/DDBJ whole genome shotgun (WGS) entry which is preliminary data.</text>
</comment>